<dbReference type="GO" id="GO:0006508">
    <property type="term" value="P:proteolysis"/>
    <property type="evidence" value="ECO:0007669"/>
    <property type="project" value="UniProtKB-KW"/>
</dbReference>
<reference evidence="7" key="2">
    <citation type="submission" date="2023-07" db="EMBL/GenBank/DDBJ databases">
        <authorList>
            <consortium name="Lawrence Berkeley National Laboratory"/>
            <person name="Haridas S."/>
            <person name="Hensen N."/>
            <person name="Bonometti L."/>
            <person name="Westerberg I."/>
            <person name="Brannstrom I.O."/>
            <person name="Guillou S."/>
            <person name="Cros-Aarteil S."/>
            <person name="Calhoun S."/>
            <person name="Kuo A."/>
            <person name="Mondo S."/>
            <person name="Pangilinan J."/>
            <person name="Riley R."/>
            <person name="LaButti K."/>
            <person name="Andreopoulos B."/>
            <person name="Lipzen A."/>
            <person name="Chen C."/>
            <person name="Yanf M."/>
            <person name="Daum C."/>
            <person name="Ng V."/>
            <person name="Clum A."/>
            <person name="Steindorff A."/>
            <person name="Ohm R."/>
            <person name="Martin F."/>
            <person name="Silar P."/>
            <person name="Natvig D."/>
            <person name="Lalanne C."/>
            <person name="Gautier V."/>
            <person name="Ament-velasquez S.L."/>
            <person name="Kruys A."/>
            <person name="Hutchinson M.I."/>
            <person name="Powell A.J."/>
            <person name="Barry K."/>
            <person name="Miller A.N."/>
            <person name="Grigoriev I.V."/>
            <person name="Debuchy R."/>
            <person name="Gladieux P."/>
            <person name="Thoren M.H."/>
            <person name="Johannesson H."/>
        </authorList>
    </citation>
    <scope>NUCLEOTIDE SEQUENCE</scope>
    <source>
        <strain evidence="7">FGSC 1904</strain>
    </source>
</reference>
<evidence type="ECO:0000256" key="3">
    <source>
        <dbReference type="ARBA" id="ARBA00022801"/>
    </source>
</evidence>
<keyword evidence="4 5" id="KW-0720">Serine protease</keyword>
<comment type="similarity">
    <text evidence="1 5">Belongs to the peptidase S8 family.</text>
</comment>
<dbReference type="Gene3D" id="3.40.50.200">
    <property type="entry name" value="Peptidase S8/S53 domain"/>
    <property type="match status" value="1"/>
</dbReference>
<organism evidence="7 8">
    <name type="scientific">Sordaria brevicollis</name>
    <dbReference type="NCBI Taxonomy" id="83679"/>
    <lineage>
        <taxon>Eukaryota</taxon>
        <taxon>Fungi</taxon>
        <taxon>Dikarya</taxon>
        <taxon>Ascomycota</taxon>
        <taxon>Pezizomycotina</taxon>
        <taxon>Sordariomycetes</taxon>
        <taxon>Sordariomycetidae</taxon>
        <taxon>Sordariales</taxon>
        <taxon>Sordariaceae</taxon>
        <taxon>Sordaria</taxon>
    </lineage>
</organism>
<gene>
    <name evidence="7" type="ORF">B0T20DRAFT_436871</name>
</gene>
<accession>A0AAE0PDV2</accession>
<dbReference type="EMBL" id="JAUTDP010000006">
    <property type="protein sequence ID" value="KAK3398179.1"/>
    <property type="molecule type" value="Genomic_DNA"/>
</dbReference>
<dbReference type="AlphaFoldDB" id="A0AAE0PDV2"/>
<dbReference type="Proteomes" id="UP001281003">
    <property type="component" value="Unassembled WGS sequence"/>
</dbReference>
<dbReference type="PANTHER" id="PTHR43399">
    <property type="entry name" value="SUBTILISIN-RELATED"/>
    <property type="match status" value="1"/>
</dbReference>
<dbReference type="PROSITE" id="PS00138">
    <property type="entry name" value="SUBTILASE_SER"/>
    <property type="match status" value="1"/>
</dbReference>
<reference evidence="7" key="1">
    <citation type="journal article" date="2023" name="Mol. Phylogenet. Evol.">
        <title>Genome-scale phylogeny and comparative genomics of the fungal order Sordariales.</title>
        <authorList>
            <person name="Hensen N."/>
            <person name="Bonometti L."/>
            <person name="Westerberg I."/>
            <person name="Brannstrom I.O."/>
            <person name="Guillou S."/>
            <person name="Cros-Aarteil S."/>
            <person name="Calhoun S."/>
            <person name="Haridas S."/>
            <person name="Kuo A."/>
            <person name="Mondo S."/>
            <person name="Pangilinan J."/>
            <person name="Riley R."/>
            <person name="LaButti K."/>
            <person name="Andreopoulos B."/>
            <person name="Lipzen A."/>
            <person name="Chen C."/>
            <person name="Yan M."/>
            <person name="Daum C."/>
            <person name="Ng V."/>
            <person name="Clum A."/>
            <person name="Steindorff A."/>
            <person name="Ohm R.A."/>
            <person name="Martin F."/>
            <person name="Silar P."/>
            <person name="Natvig D.O."/>
            <person name="Lalanne C."/>
            <person name="Gautier V."/>
            <person name="Ament-Velasquez S.L."/>
            <person name="Kruys A."/>
            <person name="Hutchinson M.I."/>
            <person name="Powell A.J."/>
            <person name="Barry K."/>
            <person name="Miller A.N."/>
            <person name="Grigoriev I.V."/>
            <person name="Debuchy R."/>
            <person name="Gladieux P."/>
            <person name="Hiltunen Thoren M."/>
            <person name="Johannesson H."/>
        </authorList>
    </citation>
    <scope>NUCLEOTIDE SEQUENCE</scope>
    <source>
        <strain evidence="7">FGSC 1904</strain>
    </source>
</reference>
<evidence type="ECO:0000256" key="2">
    <source>
        <dbReference type="ARBA" id="ARBA00022670"/>
    </source>
</evidence>
<feature type="active site" description="Charge relay system" evidence="5">
    <location>
        <position position="481"/>
    </location>
</feature>
<dbReference type="PANTHER" id="PTHR43399:SF4">
    <property type="entry name" value="CELL WALL-ASSOCIATED PROTEASE"/>
    <property type="match status" value="1"/>
</dbReference>
<sequence length="669" mass="72596">MAASEGSVAINGNLLSLSKPSSVDARYTKYLYIRGTGPFSPAQKQQLADIEVMLFEYLGKDTYLCRYEPTDLAPVLNLPFIASANVYPRRVKLTQFLSDEIQADRADISTPAKKFDVAILLHKGETQDVDSVLSELSAKAGLERDAITVDHNHIHVSADGDTLTKIVDMDAVRAVQEIIPRKFFNNVARQDMFVPDYSDVSSEVAAEGFTGAGQAVTVADTGFDLGTMTDVHPAFKGPNGESRVIDLIAVGRSNLTNDPRGHGTHVCGSVLGDGISTERGKIQGTAPKAELVMQSLLTQQGDLYPGANLWDTLFDPPYKKHKNARVHTNSWGADFSVAKRQLPYNSTSEDIDRFVWHHPDQVICFAAGNDGRSFSATGAQIGAEAAAKNCITVGATQSSRGAKGYSFDGSPHLSGNRDAIAGFSSRGPTLERRIKPDVVAPGYPVFSAATRDPSVTSDDKSNFGPYNKKDDPLWMFDSGTSMATPLVAGVCAVLRGALASKAKLDRPSAALVKALLINGAVDLGRPQTEQGFGRVNLAQGLLPITHGLGPSEMVCGFADVGMSTGEKLKEWEEWKHVVYTSSLQWVSKIKVTLAYSDRHGMAIQNKLSLKVMAGNEERQFESVVENNVEQIEWNLDNKVLDTVTIIVRADRIARLRDSQAFAVVWRVVY</sequence>
<feature type="active site" description="Charge relay system" evidence="5">
    <location>
        <position position="262"/>
    </location>
</feature>
<evidence type="ECO:0000259" key="6">
    <source>
        <dbReference type="Pfam" id="PF00082"/>
    </source>
</evidence>
<evidence type="ECO:0000256" key="5">
    <source>
        <dbReference type="PROSITE-ProRule" id="PRU01240"/>
    </source>
</evidence>
<keyword evidence="3 5" id="KW-0378">Hydrolase</keyword>
<dbReference type="PROSITE" id="PS00137">
    <property type="entry name" value="SUBTILASE_HIS"/>
    <property type="match status" value="1"/>
</dbReference>
<name>A0AAE0PDV2_SORBR</name>
<keyword evidence="8" id="KW-1185">Reference proteome</keyword>
<proteinExistence type="inferred from homology"/>
<dbReference type="Pfam" id="PF00082">
    <property type="entry name" value="Peptidase_S8"/>
    <property type="match status" value="1"/>
</dbReference>
<dbReference type="InterPro" id="IPR022398">
    <property type="entry name" value="Peptidase_S8_His-AS"/>
</dbReference>
<evidence type="ECO:0000256" key="1">
    <source>
        <dbReference type="ARBA" id="ARBA00011073"/>
    </source>
</evidence>
<dbReference type="Gene3D" id="2.60.120.380">
    <property type="match status" value="1"/>
</dbReference>
<feature type="active site" description="Charge relay system" evidence="5">
    <location>
        <position position="220"/>
    </location>
</feature>
<dbReference type="InterPro" id="IPR015500">
    <property type="entry name" value="Peptidase_S8_subtilisin-rel"/>
</dbReference>
<dbReference type="CDD" id="cd04842">
    <property type="entry name" value="Peptidases_S8_Kp43_protease"/>
    <property type="match status" value="1"/>
</dbReference>
<evidence type="ECO:0000313" key="7">
    <source>
        <dbReference type="EMBL" id="KAK3398179.1"/>
    </source>
</evidence>
<dbReference type="InterPro" id="IPR000209">
    <property type="entry name" value="Peptidase_S8/S53_dom"/>
</dbReference>
<dbReference type="SUPFAM" id="SSF52743">
    <property type="entry name" value="Subtilisin-like"/>
    <property type="match status" value="1"/>
</dbReference>
<dbReference type="PRINTS" id="PR00723">
    <property type="entry name" value="SUBTILISIN"/>
</dbReference>
<dbReference type="GO" id="GO:0004252">
    <property type="term" value="F:serine-type endopeptidase activity"/>
    <property type="evidence" value="ECO:0007669"/>
    <property type="project" value="UniProtKB-UniRule"/>
</dbReference>
<dbReference type="InterPro" id="IPR036852">
    <property type="entry name" value="Peptidase_S8/S53_dom_sf"/>
</dbReference>
<dbReference type="PROSITE" id="PS51892">
    <property type="entry name" value="SUBTILASE"/>
    <property type="match status" value="1"/>
</dbReference>
<protein>
    <submittedName>
        <fullName evidence="7">Peptidase S8/S53 domain-containing protein</fullName>
    </submittedName>
</protein>
<evidence type="ECO:0000256" key="4">
    <source>
        <dbReference type="ARBA" id="ARBA00022825"/>
    </source>
</evidence>
<feature type="domain" description="Peptidase S8/S53" evidence="6">
    <location>
        <begin position="211"/>
        <end position="533"/>
    </location>
</feature>
<dbReference type="InterPro" id="IPR023828">
    <property type="entry name" value="Peptidase_S8_Ser-AS"/>
</dbReference>
<evidence type="ECO:0000313" key="8">
    <source>
        <dbReference type="Proteomes" id="UP001281003"/>
    </source>
</evidence>
<dbReference type="InterPro" id="IPR051048">
    <property type="entry name" value="Peptidase_S8/S53_subtilisin"/>
</dbReference>
<keyword evidence="2 5" id="KW-0645">Protease</keyword>
<comment type="caution">
    <text evidence="7">The sequence shown here is derived from an EMBL/GenBank/DDBJ whole genome shotgun (WGS) entry which is preliminary data.</text>
</comment>
<dbReference type="InterPro" id="IPR034058">
    <property type="entry name" value="TagA/B/C/D_pept_dom"/>
</dbReference>